<dbReference type="HOGENOM" id="CLU_2823521_0_0_9"/>
<reference evidence="1 2" key="2">
    <citation type="submission" date="2009-02" db="EMBL/GenBank/DDBJ databases">
        <title>Draft genome sequence of Clostridium methylpentosum (DSM 5476).</title>
        <authorList>
            <person name="Sudarsanam P."/>
            <person name="Ley R."/>
            <person name="Guruge J."/>
            <person name="Turnbaugh P.J."/>
            <person name="Mahowald M."/>
            <person name="Liep D."/>
            <person name="Gordon J."/>
        </authorList>
    </citation>
    <scope>NUCLEOTIDE SEQUENCE [LARGE SCALE GENOMIC DNA]</scope>
    <source>
        <strain evidence="1 2">DSM 5476</strain>
    </source>
</reference>
<comment type="caution">
    <text evidence="1">The sequence shown here is derived from an EMBL/GenBank/DDBJ whole genome shotgun (WGS) entry which is preliminary data.</text>
</comment>
<gene>
    <name evidence="1" type="ORF">CLOSTMETH_00085</name>
</gene>
<accession>C0E8E0</accession>
<protein>
    <submittedName>
        <fullName evidence="1">Uncharacterized protein</fullName>
    </submittedName>
</protein>
<dbReference type="Proteomes" id="UP000003340">
    <property type="component" value="Unassembled WGS sequence"/>
</dbReference>
<organism evidence="1 2">
    <name type="scientific">[Clostridium] methylpentosum DSM 5476</name>
    <dbReference type="NCBI Taxonomy" id="537013"/>
    <lineage>
        <taxon>Bacteria</taxon>
        <taxon>Bacillati</taxon>
        <taxon>Bacillota</taxon>
        <taxon>Clostridia</taxon>
        <taxon>Eubacteriales</taxon>
        <taxon>Oscillospiraceae</taxon>
        <taxon>Oscillospiraceae incertae sedis</taxon>
    </lineage>
</organism>
<proteinExistence type="predicted"/>
<keyword evidence="2" id="KW-1185">Reference proteome</keyword>
<name>C0E8E0_9FIRM</name>
<dbReference type="EMBL" id="ACEC01000003">
    <property type="protein sequence ID" value="EEG32252.1"/>
    <property type="molecule type" value="Genomic_DNA"/>
</dbReference>
<dbReference type="STRING" id="537013.CLOSTMETH_00085"/>
<sequence length="66" mass="7406">MAGNAGWQMHAPPCGSTETIWEFTAVATALTEYLHLAAAHRPIDVKFLCIQLEFRVICDTIKIKQF</sequence>
<reference evidence="1 2" key="1">
    <citation type="submission" date="2009-01" db="EMBL/GenBank/DDBJ databases">
        <authorList>
            <person name="Fulton L."/>
            <person name="Clifton S."/>
            <person name="Fulton B."/>
            <person name="Xu J."/>
            <person name="Minx P."/>
            <person name="Pepin K.H."/>
            <person name="Johnson M."/>
            <person name="Bhonagiri V."/>
            <person name="Nash W.E."/>
            <person name="Mardis E.R."/>
            <person name="Wilson R.K."/>
        </authorList>
    </citation>
    <scope>NUCLEOTIDE SEQUENCE [LARGE SCALE GENOMIC DNA]</scope>
    <source>
        <strain evidence="1 2">DSM 5476</strain>
    </source>
</reference>
<evidence type="ECO:0000313" key="1">
    <source>
        <dbReference type="EMBL" id="EEG32252.1"/>
    </source>
</evidence>
<evidence type="ECO:0000313" key="2">
    <source>
        <dbReference type="Proteomes" id="UP000003340"/>
    </source>
</evidence>
<dbReference type="AlphaFoldDB" id="C0E8E0"/>